<keyword evidence="1" id="KW-0677">Repeat</keyword>
<sequence>MVHSWRLRELVHVLALTNDIFFFKFEHERDQSGFDERTFGRIVDILQLQCWRPNCTPSDIKFTHTPWWIQFHDLPPEMMMQPFGFRLGSELGDVLDVDLPCGEVIQGQFLRVRINLDTRKPLRYQLKLFREDAKPAMHHGLAVPDHVTSTSNSYSGALQISATLLLMEMKISAWIIRELEDQFVPILQNCITMTELKKIHVHILKYSLSQSNFLATKMVDICDINGETGYAYLLFKQMTEPNIFMYNALIRAYTHNHFYYQALTIYKQMLRHPQAKNPIFPDKFTFPFVIKACTGLLHRDLGKQIHGHVCKFGRSSNSVIENSLIDLYTKCDDLTGAHRVLERMTERDAVSWNTLIYGHARLGQMRRARAIFEAMPDKTIVSWTTLISGYTRIGCYADALGVFRQMQVVGIRPDEISIIAVLPACAQLGALELGKWIHIYSDKNGLLQKTCICNALIEMYAKCGSIDQACRLFDQMSDRDVISWSTMIGGLANHGKAREAIELFAEMQKAEVEPNNITFLGLLSACAHAGFLDEGLKYFKSMTRDYHINPSVEHYGCVVDIMGRSGCLDQAVKFIEKMPFKPDSTIWGSLLSSSRTHGNLEIGLTAMEHLLELEPDDTGNYVLLSNIYADLGKWEGVSRMRKLIKSKRMKKTPGCSLIEVDNVVQEFVAGDDSKLFSDEIYWMLELLASQQNRTNTLTEMVMENIAES</sequence>
<gene>
    <name evidence="3" type="ORF">HHK36_007944</name>
</gene>
<evidence type="ECO:0000256" key="2">
    <source>
        <dbReference type="PROSITE-ProRule" id="PRU00708"/>
    </source>
</evidence>
<reference evidence="3 4" key="1">
    <citation type="submission" date="2020-04" db="EMBL/GenBank/DDBJ databases">
        <title>Plant Genome Project.</title>
        <authorList>
            <person name="Zhang R.-G."/>
        </authorList>
    </citation>
    <scope>NUCLEOTIDE SEQUENCE [LARGE SCALE GENOMIC DNA]</scope>
    <source>
        <strain evidence="3">YNK0</strain>
        <tissue evidence="3">Leaf</tissue>
    </source>
</reference>
<dbReference type="EMBL" id="JABCRI010000005">
    <property type="protein sequence ID" value="KAF8405866.1"/>
    <property type="molecule type" value="Genomic_DNA"/>
</dbReference>
<dbReference type="GO" id="GO:0003723">
    <property type="term" value="F:RNA binding"/>
    <property type="evidence" value="ECO:0007669"/>
    <property type="project" value="InterPro"/>
</dbReference>
<feature type="repeat" description="PPR" evidence="2">
    <location>
        <begin position="242"/>
        <end position="272"/>
    </location>
</feature>
<protein>
    <recommendedName>
        <fullName evidence="5">Pentatricopeptide repeat-containing protein</fullName>
    </recommendedName>
</protein>
<proteinExistence type="predicted"/>
<accession>A0A834ZFI6</accession>
<dbReference type="OrthoDB" id="185373at2759"/>
<dbReference type="FunFam" id="1.25.40.10:FF:000184">
    <property type="entry name" value="Pentatricopeptide repeat-containing protein, chloroplastic"/>
    <property type="match status" value="1"/>
</dbReference>
<feature type="repeat" description="PPR" evidence="2">
    <location>
        <begin position="449"/>
        <end position="479"/>
    </location>
</feature>
<dbReference type="InterPro" id="IPR046960">
    <property type="entry name" value="PPR_At4g14850-like_plant"/>
</dbReference>
<dbReference type="SUPFAM" id="SSF48452">
    <property type="entry name" value="TPR-like"/>
    <property type="match status" value="1"/>
</dbReference>
<dbReference type="InterPro" id="IPR046848">
    <property type="entry name" value="E_motif"/>
</dbReference>
<dbReference type="FunFam" id="1.25.40.10:FF:000348">
    <property type="entry name" value="Pentatricopeptide repeat-containing protein chloroplastic"/>
    <property type="match status" value="1"/>
</dbReference>
<dbReference type="Proteomes" id="UP000655225">
    <property type="component" value="Unassembled WGS sequence"/>
</dbReference>
<feature type="repeat" description="PPR" evidence="2">
    <location>
        <begin position="480"/>
        <end position="514"/>
    </location>
</feature>
<evidence type="ECO:0000313" key="3">
    <source>
        <dbReference type="EMBL" id="KAF8405866.1"/>
    </source>
</evidence>
<name>A0A834ZFI6_TETSI</name>
<feature type="repeat" description="PPR" evidence="2">
    <location>
        <begin position="348"/>
        <end position="378"/>
    </location>
</feature>
<evidence type="ECO:0000313" key="4">
    <source>
        <dbReference type="Proteomes" id="UP000655225"/>
    </source>
</evidence>
<dbReference type="PANTHER" id="PTHR47926:SF415">
    <property type="entry name" value="PENTATRICOPEPTIDE REPEAT-CONTAINING PROTEIN"/>
    <property type="match status" value="1"/>
</dbReference>
<dbReference type="Gene3D" id="1.25.40.10">
    <property type="entry name" value="Tetratricopeptide repeat domain"/>
    <property type="match status" value="4"/>
</dbReference>
<dbReference type="InterPro" id="IPR002885">
    <property type="entry name" value="PPR_rpt"/>
</dbReference>
<organism evidence="3 4">
    <name type="scientific">Tetracentron sinense</name>
    <name type="common">Spur-leaf</name>
    <dbReference type="NCBI Taxonomy" id="13715"/>
    <lineage>
        <taxon>Eukaryota</taxon>
        <taxon>Viridiplantae</taxon>
        <taxon>Streptophyta</taxon>
        <taxon>Embryophyta</taxon>
        <taxon>Tracheophyta</taxon>
        <taxon>Spermatophyta</taxon>
        <taxon>Magnoliopsida</taxon>
        <taxon>Trochodendrales</taxon>
        <taxon>Trochodendraceae</taxon>
        <taxon>Tetracentron</taxon>
    </lineage>
</organism>
<dbReference type="InterPro" id="IPR011990">
    <property type="entry name" value="TPR-like_helical_dom_sf"/>
</dbReference>
<dbReference type="GO" id="GO:0009451">
    <property type="term" value="P:RNA modification"/>
    <property type="evidence" value="ECO:0007669"/>
    <property type="project" value="InterPro"/>
</dbReference>
<comment type="caution">
    <text evidence="3">The sequence shown here is derived from an EMBL/GenBank/DDBJ whole genome shotgun (WGS) entry which is preliminary data.</text>
</comment>
<dbReference type="Pfam" id="PF13041">
    <property type="entry name" value="PPR_2"/>
    <property type="match status" value="2"/>
</dbReference>
<dbReference type="NCBIfam" id="TIGR00756">
    <property type="entry name" value="PPR"/>
    <property type="match status" value="4"/>
</dbReference>
<dbReference type="Pfam" id="PF20431">
    <property type="entry name" value="E_motif"/>
    <property type="match status" value="1"/>
</dbReference>
<keyword evidence="4" id="KW-1185">Reference proteome</keyword>
<feature type="repeat" description="PPR" evidence="2">
    <location>
        <begin position="379"/>
        <end position="413"/>
    </location>
</feature>
<dbReference type="OMA" id="DIYWILE"/>
<dbReference type="PANTHER" id="PTHR47926">
    <property type="entry name" value="PENTATRICOPEPTIDE REPEAT-CONTAINING PROTEIN"/>
    <property type="match status" value="1"/>
</dbReference>
<dbReference type="PROSITE" id="PS51375">
    <property type="entry name" value="PPR"/>
    <property type="match status" value="5"/>
</dbReference>
<dbReference type="Pfam" id="PF01535">
    <property type="entry name" value="PPR"/>
    <property type="match status" value="4"/>
</dbReference>
<dbReference type="AlphaFoldDB" id="A0A834ZFI6"/>
<evidence type="ECO:0008006" key="5">
    <source>
        <dbReference type="Google" id="ProtNLM"/>
    </source>
</evidence>
<evidence type="ECO:0000256" key="1">
    <source>
        <dbReference type="ARBA" id="ARBA00022737"/>
    </source>
</evidence>